<organism evidence="1 2">
    <name type="scientific">Symbiodinium microadriaticum</name>
    <name type="common">Dinoflagellate</name>
    <name type="synonym">Zooxanthella microadriatica</name>
    <dbReference type="NCBI Taxonomy" id="2951"/>
    <lineage>
        <taxon>Eukaryota</taxon>
        <taxon>Sar</taxon>
        <taxon>Alveolata</taxon>
        <taxon>Dinophyceae</taxon>
        <taxon>Suessiales</taxon>
        <taxon>Symbiodiniaceae</taxon>
        <taxon>Symbiodinium</taxon>
    </lineage>
</organism>
<evidence type="ECO:0000313" key="1">
    <source>
        <dbReference type="EMBL" id="OLQ06203.1"/>
    </source>
</evidence>
<evidence type="ECO:0000313" key="2">
    <source>
        <dbReference type="Proteomes" id="UP000186817"/>
    </source>
</evidence>
<accession>A0A1Q9EFJ8</accession>
<keyword evidence="2" id="KW-1185">Reference proteome</keyword>
<comment type="caution">
    <text evidence="1">The sequence shown here is derived from an EMBL/GenBank/DDBJ whole genome shotgun (WGS) entry which is preliminary data.</text>
</comment>
<dbReference type="Proteomes" id="UP000186817">
    <property type="component" value="Unassembled WGS sequence"/>
</dbReference>
<protein>
    <submittedName>
        <fullName evidence="1">Uncharacterized protein</fullName>
    </submittedName>
</protein>
<proteinExistence type="predicted"/>
<sequence length="99" mass="11483">MCSLSDFARDFADEGLGKLSKHAVYEITTLPFVGAFFDWLYDWFSEYRLKAAGREDILEKVHSHQAKIQELEETECEDECEVDWDQLAVPKFSKMSPGR</sequence>
<gene>
    <name evidence="1" type="ORF">AK812_SmicGene10482</name>
</gene>
<name>A0A1Q9EFJ8_SYMMI</name>
<dbReference type="AlphaFoldDB" id="A0A1Q9EFJ8"/>
<dbReference type="OrthoDB" id="418956at2759"/>
<dbReference type="EMBL" id="LSRX01000165">
    <property type="protein sequence ID" value="OLQ06203.1"/>
    <property type="molecule type" value="Genomic_DNA"/>
</dbReference>
<reference evidence="1 2" key="1">
    <citation type="submission" date="2016-02" db="EMBL/GenBank/DDBJ databases">
        <title>Genome analysis of coral dinoflagellate symbionts highlights evolutionary adaptations to a symbiotic lifestyle.</title>
        <authorList>
            <person name="Aranda M."/>
            <person name="Li Y."/>
            <person name="Liew Y.J."/>
            <person name="Baumgarten S."/>
            <person name="Simakov O."/>
            <person name="Wilson M."/>
            <person name="Piel J."/>
            <person name="Ashoor H."/>
            <person name="Bougouffa S."/>
            <person name="Bajic V.B."/>
            <person name="Ryu T."/>
            <person name="Ravasi T."/>
            <person name="Bayer T."/>
            <person name="Micklem G."/>
            <person name="Kim H."/>
            <person name="Bhak J."/>
            <person name="Lajeunesse T.C."/>
            <person name="Voolstra C.R."/>
        </authorList>
    </citation>
    <scope>NUCLEOTIDE SEQUENCE [LARGE SCALE GENOMIC DNA]</scope>
    <source>
        <strain evidence="1 2">CCMP2467</strain>
    </source>
</reference>